<dbReference type="InterPro" id="IPR043167">
    <property type="entry name" value="LpxI_C_sf"/>
</dbReference>
<dbReference type="KEGG" id="sted:SPTER_34900"/>
<dbReference type="PANTHER" id="PTHR39962:SF1">
    <property type="entry name" value="LPXI FAMILY PROTEIN"/>
    <property type="match status" value="1"/>
</dbReference>
<sequence length="284" mass="29630">MQAAAGPRLLHKVGISMNTIGLIAGVGRLPVEFARAARGMGFAVVAIAVAPGVDSELARIAGKYYTVGLGELDRLLAIVKQEAVPRVTMLGKVTKEHLFSGVAQPDARMRQLLAGLPDLNDDTVMLALVEAFAGEGIGVLDQTQLIRPLMPAAGVLTKRQPTPAEQADMEYGLFMARQIGGLDIGQTVVVKNRAVLAVEAIEGTDACIRRGGQLGRGGVIVAKAAKPNQDLRFDVPSVGPDTLQAMIETGAVALVIEAGKTLVVDKQQVVTLADNNGIAISALS</sequence>
<organism evidence="3 4">
    <name type="scientific">Sporomusa termitida</name>
    <dbReference type="NCBI Taxonomy" id="2377"/>
    <lineage>
        <taxon>Bacteria</taxon>
        <taxon>Bacillati</taxon>
        <taxon>Bacillota</taxon>
        <taxon>Negativicutes</taxon>
        <taxon>Selenomonadales</taxon>
        <taxon>Sporomusaceae</taxon>
        <taxon>Sporomusa</taxon>
    </lineage>
</organism>
<feature type="domain" description="LpxI N-terminal" evidence="2">
    <location>
        <begin position="20"/>
        <end position="147"/>
    </location>
</feature>
<dbReference type="InterPro" id="IPR010415">
    <property type="entry name" value="LpxI_C"/>
</dbReference>
<proteinExistence type="predicted"/>
<dbReference type="Pfam" id="PF06230">
    <property type="entry name" value="LpxI_C"/>
    <property type="match status" value="1"/>
</dbReference>
<dbReference type="Gene3D" id="3.40.50.20">
    <property type="match status" value="1"/>
</dbReference>
<feature type="domain" description="LpxI C-terminal" evidence="1">
    <location>
        <begin position="153"/>
        <end position="280"/>
    </location>
</feature>
<dbReference type="EC" id="3.6.1.54" evidence="3"/>
<reference evidence="3 4" key="1">
    <citation type="submission" date="2019-02" db="EMBL/GenBank/DDBJ databases">
        <title>Closed genome of Sporomusa termitida DSM 4440.</title>
        <authorList>
            <person name="Poehlein A."/>
            <person name="Daniel R."/>
        </authorList>
    </citation>
    <scope>NUCLEOTIDE SEQUENCE [LARGE SCALE GENOMIC DNA]</scope>
    <source>
        <strain evidence="3 4">DSM 4440</strain>
    </source>
</reference>
<dbReference type="InterPro" id="IPR053174">
    <property type="entry name" value="LpxI"/>
</dbReference>
<gene>
    <name evidence="3" type="primary">lpxI</name>
    <name evidence="3" type="ORF">SPTER_34900</name>
</gene>
<keyword evidence="3" id="KW-0378">Hydrolase</keyword>
<keyword evidence="4" id="KW-1185">Reference proteome</keyword>
<dbReference type="Pfam" id="PF17930">
    <property type="entry name" value="LpxI_N"/>
    <property type="match status" value="1"/>
</dbReference>
<dbReference type="Proteomes" id="UP000320776">
    <property type="component" value="Chromosome"/>
</dbReference>
<evidence type="ECO:0000259" key="1">
    <source>
        <dbReference type="Pfam" id="PF06230"/>
    </source>
</evidence>
<accession>A0A517DXH7</accession>
<protein>
    <submittedName>
        <fullName evidence="3">UDP-2,3-diacylglucosamine pyrophosphatase LpxI</fullName>
        <ecNumber evidence="3">3.6.1.54</ecNumber>
    </submittedName>
</protein>
<dbReference type="InterPro" id="IPR041255">
    <property type="entry name" value="LpxI_N"/>
</dbReference>
<dbReference type="EMBL" id="CP036259">
    <property type="protein sequence ID" value="QDR82069.1"/>
    <property type="molecule type" value="Genomic_DNA"/>
</dbReference>
<evidence type="ECO:0000313" key="3">
    <source>
        <dbReference type="EMBL" id="QDR82069.1"/>
    </source>
</evidence>
<name>A0A517DXH7_9FIRM</name>
<dbReference type="GO" id="GO:0016787">
    <property type="term" value="F:hydrolase activity"/>
    <property type="evidence" value="ECO:0007669"/>
    <property type="project" value="UniProtKB-KW"/>
</dbReference>
<evidence type="ECO:0000259" key="2">
    <source>
        <dbReference type="Pfam" id="PF17930"/>
    </source>
</evidence>
<dbReference type="Gene3D" id="3.40.140.80">
    <property type="match status" value="1"/>
</dbReference>
<evidence type="ECO:0000313" key="4">
    <source>
        <dbReference type="Proteomes" id="UP000320776"/>
    </source>
</evidence>
<dbReference type="AlphaFoldDB" id="A0A517DXH7"/>
<dbReference type="PANTHER" id="PTHR39962">
    <property type="entry name" value="BLL4848 PROTEIN"/>
    <property type="match status" value="1"/>
</dbReference>